<gene>
    <name evidence="1" type="ORF">STRCI_004708</name>
</gene>
<evidence type="ECO:0000313" key="1">
    <source>
        <dbReference type="EMBL" id="WAZ23369.1"/>
    </source>
</evidence>
<evidence type="ECO:0000313" key="2">
    <source>
        <dbReference type="Proteomes" id="UP001164439"/>
    </source>
</evidence>
<dbReference type="RefSeq" id="WP_269660947.1">
    <property type="nucleotide sequence ID" value="NZ_CP114413.1"/>
</dbReference>
<protein>
    <submittedName>
        <fullName evidence="1">Uncharacterized protein</fullName>
    </submittedName>
</protein>
<proteinExistence type="predicted"/>
<organism evidence="1 2">
    <name type="scientific">Streptomyces cinnabarinus</name>
    <dbReference type="NCBI Taxonomy" id="67287"/>
    <lineage>
        <taxon>Bacteria</taxon>
        <taxon>Bacillati</taxon>
        <taxon>Actinomycetota</taxon>
        <taxon>Actinomycetes</taxon>
        <taxon>Kitasatosporales</taxon>
        <taxon>Streptomycetaceae</taxon>
        <taxon>Streptomyces</taxon>
    </lineage>
</organism>
<reference evidence="1" key="1">
    <citation type="submission" date="2022-12" db="EMBL/GenBank/DDBJ databases">
        <authorList>
            <person name="Ruckert C."/>
            <person name="Busche T."/>
            <person name="Kalinowski J."/>
            <person name="Wittmann C."/>
        </authorList>
    </citation>
    <scope>NUCLEOTIDE SEQUENCE</scope>
    <source>
        <strain evidence="1">DSM 40467</strain>
    </source>
</reference>
<name>A0ABY7KFQ2_9ACTN</name>
<dbReference type="EMBL" id="CP114413">
    <property type="protein sequence ID" value="WAZ23369.1"/>
    <property type="molecule type" value="Genomic_DNA"/>
</dbReference>
<dbReference type="Proteomes" id="UP001164439">
    <property type="component" value="Chromosome"/>
</dbReference>
<sequence>MIFFETEADPTHWFPLPLHWTARDQEEMVKWSLMCAEIVRHRHRKWWYRPRRIRIAERFLRLAEAHPVPNVPADQAFLYAGDARRVPQPFYALAAGPEGEDREAGLRTMVQADEENPVRPPDVVEFRSDRLGRGLRCIRYFGSGSGSERDLNASLNYGWWSEEHRVYVSVRTVSTDVPWLMANLAAFDDFARSVWLNPNPE</sequence>
<keyword evidence="2" id="KW-1185">Reference proteome</keyword>
<accession>A0ABY7KFQ2</accession>